<protein>
    <submittedName>
        <fullName evidence="5">HAD family hydrolase</fullName>
    </submittedName>
</protein>
<dbReference type="PANTHER" id="PTHR46470:SF2">
    <property type="entry name" value="GLYCERALDEHYDE 3-PHOSPHATE PHOSPHATASE"/>
    <property type="match status" value="1"/>
</dbReference>
<dbReference type="InterPro" id="IPR023214">
    <property type="entry name" value="HAD_sf"/>
</dbReference>
<keyword evidence="3 5" id="KW-0378">Hydrolase</keyword>
<dbReference type="InterPro" id="IPR036412">
    <property type="entry name" value="HAD-like_sf"/>
</dbReference>
<dbReference type="AlphaFoldDB" id="A0A662DIH4"/>
<dbReference type="Proteomes" id="UP000267654">
    <property type="component" value="Unassembled WGS sequence"/>
</dbReference>
<proteinExistence type="predicted"/>
<evidence type="ECO:0000256" key="4">
    <source>
        <dbReference type="ARBA" id="ARBA00022842"/>
    </source>
</evidence>
<dbReference type="PANTHER" id="PTHR46470">
    <property type="entry name" value="N-ACYLNEURAMINATE-9-PHOSPHATASE"/>
    <property type="match status" value="1"/>
</dbReference>
<comment type="caution">
    <text evidence="5">The sequence shown here is derived from an EMBL/GenBank/DDBJ whole genome shotgun (WGS) entry which is preliminary data.</text>
</comment>
<keyword evidence="2" id="KW-0479">Metal-binding</keyword>
<evidence type="ECO:0000313" key="6">
    <source>
        <dbReference type="Proteomes" id="UP000267654"/>
    </source>
</evidence>
<keyword evidence="4" id="KW-0460">Magnesium</keyword>
<evidence type="ECO:0000256" key="1">
    <source>
        <dbReference type="ARBA" id="ARBA00001946"/>
    </source>
</evidence>
<evidence type="ECO:0000256" key="3">
    <source>
        <dbReference type="ARBA" id="ARBA00022801"/>
    </source>
</evidence>
<dbReference type="GO" id="GO:0016791">
    <property type="term" value="F:phosphatase activity"/>
    <property type="evidence" value="ECO:0007669"/>
    <property type="project" value="TreeGrafter"/>
</dbReference>
<dbReference type="InterPro" id="IPR051400">
    <property type="entry name" value="HAD-like_hydrolase"/>
</dbReference>
<accession>A0A662DIH4</accession>
<dbReference type="EMBL" id="QMQB01000053">
    <property type="protein sequence ID" value="RLE14113.1"/>
    <property type="molecule type" value="Genomic_DNA"/>
</dbReference>
<dbReference type="NCBIfam" id="TIGR01549">
    <property type="entry name" value="HAD-SF-IA-v1"/>
    <property type="match status" value="1"/>
</dbReference>
<dbReference type="SUPFAM" id="SSF56784">
    <property type="entry name" value="HAD-like"/>
    <property type="match status" value="1"/>
</dbReference>
<organism evidence="5 6">
    <name type="scientific">Aerophobetes bacterium</name>
    <dbReference type="NCBI Taxonomy" id="2030807"/>
    <lineage>
        <taxon>Bacteria</taxon>
        <taxon>Candidatus Aerophobota</taxon>
    </lineage>
</organism>
<evidence type="ECO:0000256" key="2">
    <source>
        <dbReference type="ARBA" id="ARBA00022723"/>
    </source>
</evidence>
<dbReference type="GO" id="GO:0044281">
    <property type="term" value="P:small molecule metabolic process"/>
    <property type="evidence" value="ECO:0007669"/>
    <property type="project" value="UniProtKB-ARBA"/>
</dbReference>
<dbReference type="GO" id="GO:0046872">
    <property type="term" value="F:metal ion binding"/>
    <property type="evidence" value="ECO:0007669"/>
    <property type="project" value="UniProtKB-KW"/>
</dbReference>
<name>A0A662DIH4_UNCAE</name>
<dbReference type="SFLD" id="SFLDS00003">
    <property type="entry name" value="Haloacid_Dehalogenase"/>
    <property type="match status" value="1"/>
</dbReference>
<evidence type="ECO:0000313" key="5">
    <source>
        <dbReference type="EMBL" id="RLE14113.1"/>
    </source>
</evidence>
<sequence>MKKTLISFDLDGTIVKPDYNEFIWFKEIPELYAKKYGLDFEKAREKVIKEYEKVGDNDVRWYSLDYWLKHFGFGVGEKEILEKYAPFVELYPEVISVLEKLKKNYILIISSAMGREFINVKLRKEKIFKYFNKVFSAISDFGMIKKEVAFYRKVCQSLDISPSQLIHVGDNYEADYLVPRNIGIRSFYLNRTGYRLSNNDDSVVSDLKEFVYKINNTS</sequence>
<dbReference type="Pfam" id="PF00702">
    <property type="entry name" value="Hydrolase"/>
    <property type="match status" value="1"/>
</dbReference>
<dbReference type="InterPro" id="IPR006439">
    <property type="entry name" value="HAD-SF_hydro_IA"/>
</dbReference>
<dbReference type="SFLD" id="SFLDG01129">
    <property type="entry name" value="C1.5:_HAD__Beta-PGM__Phosphata"/>
    <property type="match status" value="1"/>
</dbReference>
<gene>
    <name evidence="5" type="ORF">DRI96_01935</name>
</gene>
<dbReference type="Gene3D" id="3.40.50.1000">
    <property type="entry name" value="HAD superfamily/HAD-like"/>
    <property type="match status" value="1"/>
</dbReference>
<comment type="cofactor">
    <cofactor evidence="1">
        <name>Mg(2+)</name>
        <dbReference type="ChEBI" id="CHEBI:18420"/>
    </cofactor>
</comment>
<dbReference type="Gene3D" id="1.10.150.520">
    <property type="match status" value="1"/>
</dbReference>
<reference evidence="5 6" key="1">
    <citation type="submission" date="2018-06" db="EMBL/GenBank/DDBJ databases">
        <title>Extensive metabolic versatility and redundancy in microbially diverse, dynamic hydrothermal sediments.</title>
        <authorList>
            <person name="Dombrowski N."/>
            <person name="Teske A."/>
            <person name="Baker B.J."/>
        </authorList>
    </citation>
    <scope>NUCLEOTIDE SEQUENCE [LARGE SCALE GENOMIC DNA]</scope>
    <source>
        <strain evidence="5">B19_G9</strain>
    </source>
</reference>